<feature type="domain" description="Peptidase M24" evidence="1">
    <location>
        <begin position="125"/>
        <end position="306"/>
    </location>
</feature>
<feature type="domain" description="Gamma-glutamylcyclotransferase AIG2-like" evidence="2">
    <location>
        <begin position="6"/>
        <end position="111"/>
    </location>
</feature>
<protein>
    <recommendedName>
        <fullName evidence="5">Gamma-glutamylcyclotransferase</fullName>
    </recommendedName>
</protein>
<dbReference type="InterPro" id="IPR013024">
    <property type="entry name" value="GGCT-like"/>
</dbReference>
<dbReference type="EMBL" id="BOOR01000097">
    <property type="protein sequence ID" value="GII59762.1"/>
    <property type="molecule type" value="Genomic_DNA"/>
</dbReference>
<dbReference type="InterPro" id="IPR050659">
    <property type="entry name" value="Peptidase_M24B"/>
</dbReference>
<name>A0A8J4DGN7_9ACTN</name>
<evidence type="ECO:0000259" key="2">
    <source>
        <dbReference type="Pfam" id="PF06094"/>
    </source>
</evidence>
<dbReference type="Gene3D" id="3.10.490.10">
    <property type="entry name" value="Gamma-glutamyl cyclotransferase-like"/>
    <property type="match status" value="1"/>
</dbReference>
<accession>A0A8J4DGN7</accession>
<dbReference type="Pfam" id="PF06094">
    <property type="entry name" value="GGACT"/>
    <property type="match status" value="1"/>
</dbReference>
<evidence type="ECO:0000259" key="1">
    <source>
        <dbReference type="Pfam" id="PF00557"/>
    </source>
</evidence>
<organism evidence="3 4">
    <name type="scientific">Planotetraspora thailandica</name>
    <dbReference type="NCBI Taxonomy" id="487172"/>
    <lineage>
        <taxon>Bacteria</taxon>
        <taxon>Bacillati</taxon>
        <taxon>Actinomycetota</taxon>
        <taxon>Actinomycetes</taxon>
        <taxon>Streptosporangiales</taxon>
        <taxon>Streptosporangiaceae</taxon>
        <taxon>Planotetraspora</taxon>
    </lineage>
</organism>
<dbReference type="SUPFAM" id="SSF55920">
    <property type="entry name" value="Creatinase/aminopeptidase"/>
    <property type="match status" value="1"/>
</dbReference>
<dbReference type="PANTHER" id="PTHR46112">
    <property type="entry name" value="AMINOPEPTIDASE"/>
    <property type="match status" value="1"/>
</dbReference>
<sequence length="341" mass="37951">MPDHLLFSYGTLRLPRVQVARFGRELAGRPDALLGFRLETVAVTDPSVISDSGSAEHPMAVRSDDPHDAIDGTVFTLTEADLAAADAYEDDAYLRVKADLRSGEKAWVYVDAATAEDFRAAGLVAAQEKAIALFAEVEARGLVAPGFGEREVSDRIRDLANDMFGTTKHWHKRIIRSGPNTLRPYRDNPPDRIIGEDDIAFADFGPIFEEYEADFGRTYVFGDDPDKHRLLHDLPRIFDAGRAVFAADPDITGRQLYAEVERLAGEAGWEIGIWHTGHLVGEFPHEVNDGAKAESYITPDNDTPLRRTDRVGKTCHWILELHFVDRARGFGGFYEQLLDLA</sequence>
<dbReference type="InterPro" id="IPR009288">
    <property type="entry name" value="AIG2-like_dom"/>
</dbReference>
<keyword evidence="4" id="KW-1185">Reference proteome</keyword>
<dbReference type="SUPFAM" id="SSF110857">
    <property type="entry name" value="Gamma-glutamyl cyclotransferase-like"/>
    <property type="match status" value="1"/>
</dbReference>
<dbReference type="PANTHER" id="PTHR46112:SF3">
    <property type="entry name" value="AMINOPEPTIDASE YPDF"/>
    <property type="match status" value="1"/>
</dbReference>
<gene>
    <name evidence="3" type="ORF">Pth03_81510</name>
</gene>
<dbReference type="CDD" id="cd01066">
    <property type="entry name" value="APP_MetAP"/>
    <property type="match status" value="1"/>
</dbReference>
<reference evidence="3" key="1">
    <citation type="submission" date="2021-01" db="EMBL/GenBank/DDBJ databases">
        <title>Whole genome shotgun sequence of Planotetraspora thailandica NBRC 104271.</title>
        <authorList>
            <person name="Komaki H."/>
            <person name="Tamura T."/>
        </authorList>
    </citation>
    <scope>NUCLEOTIDE SEQUENCE</scope>
    <source>
        <strain evidence="3">NBRC 104271</strain>
    </source>
</reference>
<dbReference type="RefSeq" id="WP_203949801.1">
    <property type="nucleotide sequence ID" value="NZ_BOOR01000097.1"/>
</dbReference>
<dbReference type="InterPro" id="IPR000994">
    <property type="entry name" value="Pept_M24"/>
</dbReference>
<dbReference type="InterPro" id="IPR036005">
    <property type="entry name" value="Creatinase/aminopeptidase-like"/>
</dbReference>
<dbReference type="Gene3D" id="3.90.230.10">
    <property type="entry name" value="Creatinase/methionine aminopeptidase superfamily"/>
    <property type="match status" value="1"/>
</dbReference>
<evidence type="ECO:0000313" key="3">
    <source>
        <dbReference type="EMBL" id="GII59762.1"/>
    </source>
</evidence>
<dbReference type="Proteomes" id="UP000605992">
    <property type="component" value="Unassembled WGS sequence"/>
</dbReference>
<dbReference type="AlphaFoldDB" id="A0A8J4DGN7"/>
<evidence type="ECO:0008006" key="5">
    <source>
        <dbReference type="Google" id="ProtNLM"/>
    </source>
</evidence>
<evidence type="ECO:0000313" key="4">
    <source>
        <dbReference type="Proteomes" id="UP000605992"/>
    </source>
</evidence>
<proteinExistence type="predicted"/>
<dbReference type="InterPro" id="IPR036568">
    <property type="entry name" value="GGCT-like_sf"/>
</dbReference>
<comment type="caution">
    <text evidence="3">The sequence shown here is derived from an EMBL/GenBank/DDBJ whole genome shotgun (WGS) entry which is preliminary data.</text>
</comment>
<dbReference type="CDD" id="cd06661">
    <property type="entry name" value="GGCT_like"/>
    <property type="match status" value="1"/>
</dbReference>
<dbReference type="Pfam" id="PF00557">
    <property type="entry name" value="Peptidase_M24"/>
    <property type="match status" value="1"/>
</dbReference>